<dbReference type="Proteomes" id="UP001196661">
    <property type="component" value="Unassembled WGS sequence"/>
</dbReference>
<keyword evidence="7 9" id="KW-1133">Transmembrane helix</keyword>
<accession>A0ABS5Y170</accession>
<keyword evidence="8 9" id="KW-0472">Membrane</keyword>
<evidence type="ECO:0000256" key="5">
    <source>
        <dbReference type="ARBA" id="ARBA00022692"/>
    </source>
</evidence>
<gene>
    <name evidence="10" type="ORF">IXB28_05105</name>
</gene>
<keyword evidence="2" id="KW-0597">Phosphoprotein</keyword>
<feature type="transmembrane region" description="Helical" evidence="9">
    <location>
        <begin position="272"/>
        <end position="290"/>
    </location>
</feature>
<feature type="transmembrane region" description="Helical" evidence="9">
    <location>
        <begin position="20"/>
        <end position="36"/>
    </location>
</feature>
<dbReference type="Pfam" id="PF03116">
    <property type="entry name" value="NQR2_RnfD_RnfE"/>
    <property type="match status" value="1"/>
</dbReference>
<evidence type="ECO:0000256" key="8">
    <source>
        <dbReference type="ARBA" id="ARBA00023136"/>
    </source>
</evidence>
<keyword evidence="3" id="KW-0285">Flavoprotein</keyword>
<evidence type="ECO:0000256" key="7">
    <source>
        <dbReference type="ARBA" id="ARBA00022989"/>
    </source>
</evidence>
<keyword evidence="6" id="KW-1278">Translocase</keyword>
<feature type="transmembrane region" description="Helical" evidence="9">
    <location>
        <begin position="217"/>
        <end position="235"/>
    </location>
</feature>
<evidence type="ECO:0000256" key="1">
    <source>
        <dbReference type="ARBA" id="ARBA00022448"/>
    </source>
</evidence>
<feature type="transmembrane region" description="Helical" evidence="9">
    <location>
        <begin position="117"/>
        <end position="134"/>
    </location>
</feature>
<feature type="transmembrane region" description="Helical" evidence="9">
    <location>
        <begin position="42"/>
        <end position="61"/>
    </location>
</feature>
<evidence type="ECO:0000313" key="10">
    <source>
        <dbReference type="EMBL" id="MBT9311574.1"/>
    </source>
</evidence>
<sequence length="308" mass="34633">MFKARLSHLPSFKDARDYQILCLSLFLGLGVAMRDWSLQPAIVATAILTALLTQGLLSWSLTPKETLRVRLAHALRAIRLRSGHEETGRWLSGVEVNWRSPLITALGLSLLLRTDHIATMAFAAAIAIASKFLLKTHNKHFFNPANLGIIAALTLTNDAWVSPGQWGDEIWYALIFIGAGGMVLKRVGRWDTTGMFLASYALLEACRNLYLGWTWDVWAHRMTSGSLLLFALFMVTDPRSIPNARPARLIWALAIAILTFILRNQFYLSTAVFWALFLLAPLTIVLDKLWESPRFEWKQFKPPLSSAN</sequence>
<dbReference type="PANTHER" id="PTHR30578:SF0">
    <property type="entry name" value="ION-TRANSLOCATING OXIDOREDUCTASE COMPLEX SUBUNIT D"/>
    <property type="match status" value="1"/>
</dbReference>
<organism evidence="10 11">
    <name type="scientific">Leptothoe kymatousa TAU-MAC 1615</name>
    <dbReference type="NCBI Taxonomy" id="2364775"/>
    <lineage>
        <taxon>Bacteria</taxon>
        <taxon>Bacillati</taxon>
        <taxon>Cyanobacteriota</taxon>
        <taxon>Cyanophyceae</taxon>
        <taxon>Nodosilineales</taxon>
        <taxon>Cymatolegaceae</taxon>
        <taxon>Leptothoe</taxon>
        <taxon>Leptothoe kymatousa</taxon>
    </lineage>
</organism>
<evidence type="ECO:0000313" key="11">
    <source>
        <dbReference type="Proteomes" id="UP001196661"/>
    </source>
</evidence>
<evidence type="ECO:0000256" key="3">
    <source>
        <dbReference type="ARBA" id="ARBA00022630"/>
    </source>
</evidence>
<feature type="transmembrane region" description="Helical" evidence="9">
    <location>
        <begin position="170"/>
        <end position="187"/>
    </location>
</feature>
<dbReference type="PANTHER" id="PTHR30578">
    <property type="entry name" value="ELECTRON TRANSPORT COMPLEX PROTEIN RNFD"/>
    <property type="match status" value="1"/>
</dbReference>
<evidence type="ECO:0000256" key="9">
    <source>
        <dbReference type="SAM" id="Phobius"/>
    </source>
</evidence>
<dbReference type="EMBL" id="JADOER010000004">
    <property type="protein sequence ID" value="MBT9311574.1"/>
    <property type="molecule type" value="Genomic_DNA"/>
</dbReference>
<keyword evidence="5 9" id="KW-0812">Transmembrane</keyword>
<comment type="caution">
    <text evidence="10">The sequence shown here is derived from an EMBL/GenBank/DDBJ whole genome shotgun (WGS) entry which is preliminary data.</text>
</comment>
<evidence type="ECO:0000256" key="2">
    <source>
        <dbReference type="ARBA" id="ARBA00022553"/>
    </source>
</evidence>
<protein>
    <submittedName>
        <fullName evidence="10">RnfABCDGE type electron transport complex subunit D</fullName>
    </submittedName>
</protein>
<dbReference type="InterPro" id="IPR004338">
    <property type="entry name" value="NqrB/RnfD"/>
</dbReference>
<keyword evidence="11" id="KW-1185">Reference proteome</keyword>
<evidence type="ECO:0000256" key="4">
    <source>
        <dbReference type="ARBA" id="ARBA00022643"/>
    </source>
</evidence>
<keyword evidence="1" id="KW-0813">Transport</keyword>
<keyword evidence="4" id="KW-0288">FMN</keyword>
<proteinExistence type="predicted"/>
<evidence type="ECO:0000256" key="6">
    <source>
        <dbReference type="ARBA" id="ARBA00022967"/>
    </source>
</evidence>
<name>A0ABS5Y170_9CYAN</name>
<feature type="transmembrane region" description="Helical" evidence="9">
    <location>
        <begin position="247"/>
        <end position="266"/>
    </location>
</feature>
<reference evidence="10 11" key="1">
    <citation type="journal article" date="2021" name="Mar. Drugs">
        <title>Genome Reduction and Secondary Metabolism of the Marine Sponge-Associated Cyanobacterium Leptothoe.</title>
        <authorList>
            <person name="Konstantinou D."/>
            <person name="Popin R.V."/>
            <person name="Fewer D.P."/>
            <person name="Sivonen K."/>
            <person name="Gkelis S."/>
        </authorList>
    </citation>
    <scope>NUCLEOTIDE SEQUENCE [LARGE SCALE GENOMIC DNA]</scope>
    <source>
        <strain evidence="10 11">TAU-MAC 1615</strain>
    </source>
</reference>